<dbReference type="PANTHER" id="PTHR37299">
    <property type="entry name" value="TRANSCRIPTIONAL REGULATOR-RELATED"/>
    <property type="match status" value="1"/>
</dbReference>
<keyword evidence="11" id="KW-1185">Reference proteome</keyword>
<feature type="modified residue" description="4-aspartylphosphate" evidence="7">
    <location>
        <position position="55"/>
    </location>
</feature>
<evidence type="ECO:0000256" key="3">
    <source>
        <dbReference type="ARBA" id="ARBA00023012"/>
    </source>
</evidence>
<dbReference type="Pfam" id="PF00072">
    <property type="entry name" value="Response_reg"/>
    <property type="match status" value="1"/>
</dbReference>
<dbReference type="CDD" id="cd00156">
    <property type="entry name" value="REC"/>
    <property type="match status" value="1"/>
</dbReference>
<dbReference type="Gene3D" id="2.40.50.1020">
    <property type="entry name" value="LytTr DNA-binding domain"/>
    <property type="match status" value="1"/>
</dbReference>
<accession>A0A3R8KZH6</accession>
<dbReference type="InterPro" id="IPR011006">
    <property type="entry name" value="CheY-like_superfamily"/>
</dbReference>
<dbReference type="InterPro" id="IPR007492">
    <property type="entry name" value="LytTR_DNA-bd_dom"/>
</dbReference>
<evidence type="ECO:0000313" key="11">
    <source>
        <dbReference type="Proteomes" id="UP000274920"/>
    </source>
</evidence>
<evidence type="ECO:0000256" key="6">
    <source>
        <dbReference type="ARBA" id="ARBA00037164"/>
    </source>
</evidence>
<organism evidence="10 11">
    <name type="scientific">Schaedlerella arabinosiphila</name>
    <dbReference type="NCBI Taxonomy" id="2044587"/>
    <lineage>
        <taxon>Bacteria</taxon>
        <taxon>Bacillati</taxon>
        <taxon>Bacillota</taxon>
        <taxon>Clostridia</taxon>
        <taxon>Lachnospirales</taxon>
        <taxon>Lachnospiraceae</taxon>
        <taxon>Schaedlerella</taxon>
    </lineage>
</organism>
<protein>
    <recommendedName>
        <fullName evidence="1">Stage 0 sporulation protein A homolog</fullName>
    </recommendedName>
</protein>
<sequence>MARILILEDENTSRTALKKMLQNISAEITVDAAADLAKARLLLGSTVSFDLFFLDVNLEPEKDGDTSGIRFAEEIRSMRQYEFTPLVMITSVAGLEMEAYRRLHCYQYVVKPYVQSEVEEIVRKVLFHLHAGMRPSIMVKRNGVNYKIFCDEIMFCRAIPRGVCLQLKNEQIEVPYLSIHKLLEKLPEGMFFQCHRTFVVNRSAVKYYDLVNQVIQVEGSSEWIDIGVTFKPEVRRILYGEKQK</sequence>
<proteinExistence type="predicted"/>
<keyword evidence="7" id="KW-0597">Phosphoprotein</keyword>
<reference evidence="10" key="1">
    <citation type="submission" date="2018-10" db="EMBL/GenBank/DDBJ databases">
        <title>Schaedlerella arabinophila gen. nov. sp. nov., isolated from the mouse intestinal tract and comparative analysis with the genome of the closely related altered Schaedler flora strain ASF502.</title>
        <authorList>
            <person name="Miyake S."/>
            <person name="Soh M."/>
            <person name="Seedorf H."/>
        </authorList>
    </citation>
    <scope>NUCLEOTIDE SEQUENCE [LARGE SCALE GENOMIC DNA]</scope>
    <source>
        <strain evidence="10">DSM 106076</strain>
    </source>
</reference>
<keyword evidence="4" id="KW-0010">Activator</keyword>
<evidence type="ECO:0000256" key="4">
    <source>
        <dbReference type="ARBA" id="ARBA00023159"/>
    </source>
</evidence>
<dbReference type="SMART" id="SM00850">
    <property type="entry name" value="LytTR"/>
    <property type="match status" value="1"/>
</dbReference>
<dbReference type="Pfam" id="PF04397">
    <property type="entry name" value="LytTR"/>
    <property type="match status" value="1"/>
</dbReference>
<dbReference type="PANTHER" id="PTHR37299:SF3">
    <property type="entry name" value="STAGE 0 SPORULATION PROTEIN A HOMOLOG"/>
    <property type="match status" value="1"/>
</dbReference>
<feature type="domain" description="Response regulatory" evidence="8">
    <location>
        <begin position="3"/>
        <end position="126"/>
    </location>
</feature>
<evidence type="ECO:0000256" key="7">
    <source>
        <dbReference type="PROSITE-ProRule" id="PRU00169"/>
    </source>
</evidence>
<dbReference type="PROSITE" id="PS50110">
    <property type="entry name" value="RESPONSE_REGULATORY"/>
    <property type="match status" value="1"/>
</dbReference>
<evidence type="ECO:0000256" key="2">
    <source>
        <dbReference type="ARBA" id="ARBA00022490"/>
    </source>
</evidence>
<dbReference type="SUPFAM" id="SSF52172">
    <property type="entry name" value="CheY-like"/>
    <property type="match status" value="1"/>
</dbReference>
<dbReference type="Gene3D" id="3.40.50.2300">
    <property type="match status" value="1"/>
</dbReference>
<name>A0A3R8KZH6_9FIRM</name>
<keyword evidence="3" id="KW-0902">Two-component regulatory system</keyword>
<comment type="caution">
    <text evidence="10">The sequence shown here is derived from an EMBL/GenBank/DDBJ whole genome shotgun (WGS) entry which is preliminary data.</text>
</comment>
<dbReference type="PROSITE" id="PS50930">
    <property type="entry name" value="HTH_LYTTR"/>
    <property type="match status" value="1"/>
</dbReference>
<comment type="function">
    <text evidence="6">Required for high-level post-exponential phase expression of a series of secreted proteins.</text>
</comment>
<keyword evidence="10" id="KW-0238">DNA-binding</keyword>
<dbReference type="RefSeq" id="WP_125127383.1">
    <property type="nucleotide sequence ID" value="NZ_CASCYM010000006.1"/>
</dbReference>
<comment type="function">
    <text evidence="5">May play the central regulatory role in sporulation. It may be an element of the effector pathway responsible for the activation of sporulation genes in response to nutritional stress. Spo0A may act in concert with spo0H (a sigma factor) to control the expression of some genes that are critical to the sporulation process.</text>
</comment>
<dbReference type="InterPro" id="IPR001789">
    <property type="entry name" value="Sig_transdc_resp-reg_receiver"/>
</dbReference>
<dbReference type="GO" id="GO:0003677">
    <property type="term" value="F:DNA binding"/>
    <property type="evidence" value="ECO:0007669"/>
    <property type="project" value="UniProtKB-KW"/>
</dbReference>
<dbReference type="Proteomes" id="UP000274920">
    <property type="component" value="Unassembled WGS sequence"/>
</dbReference>
<evidence type="ECO:0000256" key="5">
    <source>
        <dbReference type="ARBA" id="ARBA00024867"/>
    </source>
</evidence>
<feature type="domain" description="HTH LytTR-type" evidence="9">
    <location>
        <begin position="137"/>
        <end position="206"/>
    </location>
</feature>
<dbReference type="GO" id="GO:0000156">
    <property type="term" value="F:phosphorelay response regulator activity"/>
    <property type="evidence" value="ECO:0007669"/>
    <property type="project" value="InterPro"/>
</dbReference>
<dbReference type="SMART" id="SM00448">
    <property type="entry name" value="REC"/>
    <property type="match status" value="1"/>
</dbReference>
<evidence type="ECO:0000259" key="8">
    <source>
        <dbReference type="PROSITE" id="PS50110"/>
    </source>
</evidence>
<keyword evidence="2" id="KW-0963">Cytoplasm</keyword>
<dbReference type="InterPro" id="IPR046947">
    <property type="entry name" value="LytR-like"/>
</dbReference>
<dbReference type="EMBL" id="RHJS01000002">
    <property type="protein sequence ID" value="RRK31774.1"/>
    <property type="molecule type" value="Genomic_DNA"/>
</dbReference>
<evidence type="ECO:0000259" key="9">
    <source>
        <dbReference type="PROSITE" id="PS50930"/>
    </source>
</evidence>
<evidence type="ECO:0000256" key="1">
    <source>
        <dbReference type="ARBA" id="ARBA00018672"/>
    </source>
</evidence>
<gene>
    <name evidence="10" type="ORF">EBB54_10655</name>
</gene>
<dbReference type="AlphaFoldDB" id="A0A3R8KZH6"/>
<evidence type="ECO:0000313" key="10">
    <source>
        <dbReference type="EMBL" id="RRK31774.1"/>
    </source>
</evidence>